<dbReference type="EMBL" id="KZ613938">
    <property type="protein sequence ID" value="PMD47940.1"/>
    <property type="molecule type" value="Genomic_DNA"/>
</dbReference>
<protein>
    <recommendedName>
        <fullName evidence="2">Azaphilone pigments biosynthesis cluster protein L N-terminal domain-containing protein</fullName>
    </recommendedName>
</protein>
<reference evidence="3 4" key="1">
    <citation type="submission" date="2016-04" db="EMBL/GenBank/DDBJ databases">
        <title>A degradative enzymes factory behind the ericoid mycorrhizal symbiosis.</title>
        <authorList>
            <consortium name="DOE Joint Genome Institute"/>
            <person name="Martino E."/>
            <person name="Morin E."/>
            <person name="Grelet G."/>
            <person name="Kuo A."/>
            <person name="Kohler A."/>
            <person name="Daghino S."/>
            <person name="Barry K."/>
            <person name="Choi C."/>
            <person name="Cichocki N."/>
            <person name="Clum A."/>
            <person name="Copeland A."/>
            <person name="Hainaut M."/>
            <person name="Haridas S."/>
            <person name="Labutti K."/>
            <person name="Lindquist E."/>
            <person name="Lipzen A."/>
            <person name="Khouja H.-R."/>
            <person name="Murat C."/>
            <person name="Ohm R."/>
            <person name="Olson A."/>
            <person name="Spatafora J."/>
            <person name="Veneault-Fourrey C."/>
            <person name="Henrissat B."/>
            <person name="Grigoriev I."/>
            <person name="Martin F."/>
            <person name="Perotto S."/>
        </authorList>
    </citation>
    <scope>NUCLEOTIDE SEQUENCE [LARGE SCALE GENOMIC DNA]</scope>
    <source>
        <strain evidence="3 4">F</strain>
    </source>
</reference>
<dbReference type="InterPro" id="IPR031348">
    <property type="entry name" value="PigL_N"/>
</dbReference>
<evidence type="ECO:0000313" key="4">
    <source>
        <dbReference type="Proteomes" id="UP000235786"/>
    </source>
</evidence>
<feature type="region of interest" description="Disordered" evidence="1">
    <location>
        <begin position="379"/>
        <end position="435"/>
    </location>
</feature>
<dbReference type="OrthoDB" id="428260at2759"/>
<keyword evidence="4" id="KW-1185">Reference proteome</keyword>
<dbReference type="AlphaFoldDB" id="A0A2J6SB10"/>
<gene>
    <name evidence="3" type="ORF">L207DRAFT_479315</name>
</gene>
<evidence type="ECO:0000256" key="1">
    <source>
        <dbReference type="SAM" id="MobiDB-lite"/>
    </source>
</evidence>
<accession>A0A2J6SB10</accession>
<proteinExistence type="predicted"/>
<evidence type="ECO:0000313" key="3">
    <source>
        <dbReference type="EMBL" id="PMD47940.1"/>
    </source>
</evidence>
<organism evidence="3 4">
    <name type="scientific">Hyaloscypha variabilis (strain UAMH 11265 / GT02V1 / F)</name>
    <name type="common">Meliniomyces variabilis</name>
    <dbReference type="NCBI Taxonomy" id="1149755"/>
    <lineage>
        <taxon>Eukaryota</taxon>
        <taxon>Fungi</taxon>
        <taxon>Dikarya</taxon>
        <taxon>Ascomycota</taxon>
        <taxon>Pezizomycotina</taxon>
        <taxon>Leotiomycetes</taxon>
        <taxon>Helotiales</taxon>
        <taxon>Hyaloscyphaceae</taxon>
        <taxon>Hyaloscypha</taxon>
        <taxon>Hyaloscypha variabilis</taxon>
    </lineage>
</organism>
<evidence type="ECO:0000259" key="2">
    <source>
        <dbReference type="Pfam" id="PF17111"/>
    </source>
</evidence>
<name>A0A2J6SB10_HYAVF</name>
<sequence length="435" mass="48138">MDPSNISTSPLTVIVATIASVKALHETVKRYKGRDKTLGRLQGGLQDLVTILNSLQAVANGEALILTLLNGPVDRCAQVCREFEDAMKIFSGKSKTGLKDWSKMEFMRGDINEFIDVLADYKSTITIGLGTITMHTSRLTQQVVGEYSEMIKDTAYNLEMRLQRIDEKITNLAADRQTLLEDSSIDLQDEKAVTVQCLRICERASSYIKSLQDEQPALKTEAPHKGAEYVLEQFEAQLLTQKSLNENRDNLLETIGRLRGRLESMASNADPADESEMLRLQEEINIQKQCLEVCKQASAQVSSQKIHIIGEVIADDDCDQVVVTTLADLFSVGKVKAMNRSAQLVGSMQADVLRDISKDRYGSRFGVLANNLETTQLNAATESPSTFETRKADGSSTKSNQAKNDEKSAGPETTYDRPSPNEMRRRKGGGEDMAK</sequence>
<dbReference type="Proteomes" id="UP000235786">
    <property type="component" value="Unassembled WGS sequence"/>
</dbReference>
<dbReference type="Pfam" id="PF17111">
    <property type="entry name" value="PigL_N"/>
    <property type="match status" value="1"/>
</dbReference>
<feature type="domain" description="Azaphilone pigments biosynthesis cluster protein L N-terminal" evidence="2">
    <location>
        <begin position="1"/>
        <end position="202"/>
    </location>
</feature>